<dbReference type="AlphaFoldDB" id="A0A2T0R846"/>
<feature type="signal peptide" evidence="1">
    <location>
        <begin position="1"/>
        <end position="25"/>
    </location>
</feature>
<dbReference type="Proteomes" id="UP000238083">
    <property type="component" value="Unassembled WGS sequence"/>
</dbReference>
<reference evidence="2 3" key="1">
    <citation type="submission" date="2018-03" db="EMBL/GenBank/DDBJ databases">
        <title>Genomic Encyclopedia of Archaeal and Bacterial Type Strains, Phase II (KMG-II): from individual species to whole genera.</title>
        <authorList>
            <person name="Goeker M."/>
        </authorList>
    </citation>
    <scope>NUCLEOTIDE SEQUENCE [LARGE SCALE GENOMIC DNA]</scope>
    <source>
        <strain evidence="2 3">DSM 19711</strain>
    </source>
</reference>
<feature type="chain" id="PRO_5015673396" description="Pre-peptidase" evidence="1">
    <location>
        <begin position="26"/>
        <end position="263"/>
    </location>
</feature>
<evidence type="ECO:0000313" key="2">
    <source>
        <dbReference type="EMBL" id="PRY17332.1"/>
    </source>
</evidence>
<accession>A0A2T0R846</accession>
<organism evidence="2 3">
    <name type="scientific">Kineococcus rhizosphaerae</name>
    <dbReference type="NCBI Taxonomy" id="559628"/>
    <lineage>
        <taxon>Bacteria</taxon>
        <taxon>Bacillati</taxon>
        <taxon>Actinomycetota</taxon>
        <taxon>Actinomycetes</taxon>
        <taxon>Kineosporiales</taxon>
        <taxon>Kineosporiaceae</taxon>
        <taxon>Kineococcus</taxon>
    </lineage>
</organism>
<protein>
    <recommendedName>
        <fullName evidence="4">Pre-peptidase</fullName>
    </recommendedName>
</protein>
<gene>
    <name evidence="2" type="ORF">CLV37_102292</name>
</gene>
<dbReference type="Gene3D" id="2.60.120.380">
    <property type="match status" value="2"/>
</dbReference>
<proteinExistence type="predicted"/>
<name>A0A2T0R846_9ACTN</name>
<sequence>MRGKITVAAAVLAAAGIAGAGAASAATSSASTAAKVPTATAIHFAPGRSSAHVSGHVAAGGDRRYTFVARAGQTATFHLSRSTSAMTWTLVGPTGPSVHNAHSPRQSDFTYRLPESGTYYVDIVSTRAASYDLSLAIPATTSSSSATPVTVQQNGDATSSTGQKLRFAPGTTALTVAGGVGTTETAHFRFDAVAGQRAVVDFKDISPQGNWTLVAPDGSPLHTGMTEQQAHATVTLPQTGTYRLDVHSPSGSTFDLSLSIPRN</sequence>
<keyword evidence="1" id="KW-0732">Signal</keyword>
<keyword evidence="3" id="KW-1185">Reference proteome</keyword>
<dbReference type="OrthoDB" id="4981820at2"/>
<dbReference type="EMBL" id="PVZF01000002">
    <property type="protein sequence ID" value="PRY17332.1"/>
    <property type="molecule type" value="Genomic_DNA"/>
</dbReference>
<dbReference type="RefSeq" id="WP_106208024.1">
    <property type="nucleotide sequence ID" value="NZ_PVZF01000002.1"/>
</dbReference>
<evidence type="ECO:0000256" key="1">
    <source>
        <dbReference type="SAM" id="SignalP"/>
    </source>
</evidence>
<comment type="caution">
    <text evidence="2">The sequence shown here is derived from an EMBL/GenBank/DDBJ whole genome shotgun (WGS) entry which is preliminary data.</text>
</comment>
<evidence type="ECO:0000313" key="3">
    <source>
        <dbReference type="Proteomes" id="UP000238083"/>
    </source>
</evidence>
<evidence type="ECO:0008006" key="4">
    <source>
        <dbReference type="Google" id="ProtNLM"/>
    </source>
</evidence>